<dbReference type="InterPro" id="IPR002543">
    <property type="entry name" value="FtsK_dom"/>
</dbReference>
<evidence type="ECO:0000313" key="7">
    <source>
        <dbReference type="EMBL" id="MDR6866467.1"/>
    </source>
</evidence>
<dbReference type="Proteomes" id="UP001259347">
    <property type="component" value="Unassembled WGS sequence"/>
</dbReference>
<dbReference type="Pfam" id="PF01580">
    <property type="entry name" value="FtsK_SpoIIIE"/>
    <property type="match status" value="1"/>
</dbReference>
<dbReference type="PROSITE" id="PS50901">
    <property type="entry name" value="FTSK"/>
    <property type="match status" value="1"/>
</dbReference>
<dbReference type="PANTHER" id="PTHR22683">
    <property type="entry name" value="SPORULATION PROTEIN RELATED"/>
    <property type="match status" value="1"/>
</dbReference>
<keyword evidence="5" id="KW-0812">Transmembrane</keyword>
<evidence type="ECO:0000259" key="6">
    <source>
        <dbReference type="PROSITE" id="PS50901"/>
    </source>
</evidence>
<keyword evidence="8" id="KW-1185">Reference proteome</keyword>
<sequence length="1001" mass="104525">MDPADPLILPTGAGRPRRAPLPLLAAAVPVAAGLLMWGLTGSLLTLCFAALGPLMLAASFFDSARHRRAESRNAGEEERADWARVERGHAERVEAERRLRRRSWPDVAECLRRPPLRSVRIAAGDRLAIGVGSIPSPVRFSGGGGERAREFMERHRMLDGATMTVPLDGGVCVRGTGPVARAVLRALVLQACLRYSAEALRLTGEGVAALGLQDAPHGGSPARGLRTMQVETGERPVAEGAPNTIRMVLVAPGATPPAGIATVLDVEDPACAVVRSAGAEEARCAVEGLSAAQGALIAGGLAADRTTPAGPPAEVMLAELLQDGGAVGRSDGALSDDLGNTFGGVPGGVLRAAIGRDARTVVAVDLVEDGPHALVTGVTGSGKSELLVTWVTSLAMAHPPEEVVFVLADFKGGTAFDPLRELPHVAAVITDLDGPSAERGMLSLRAELRRREAFLAERGARSVEEAGGALPRLVLVVDEFAALLQEHPDLGAVFTDVAARGRALGMHLVLGTQRATGVIREALAANCPLRISLRVTDPQDSRLMLGSDAAAQLPGDGSGRGLALIRRPRDAEALSFRVARTRSADVRTAASAHHGSARALSPWLPSLPTSVTVEELRREHPGDIPPDGFVLGIADEPDRQRQPILVLAPGRDRGLAVFGGPASGKSVVLATLRQQSASCLVVPRDPESAWSMLTGLDDGSIAYPRLLLCDDLDAILARYPIDYSSAWAETMQRVVRRAPSHGTVVVVTAARCAGVVAAIADLLPRRALLRLPGRAEHLAAGGEGSSFDPMRPDGRARLDGREVQFALGAGLGGSPFRGDGLRRGDGARRLSQGPGDDDPVGTASPHWAPSARVTAVVAPMAARTAASIAAAHPEVVVRALGALPPGTALRDLTGLGELAGTGDLAGPKNLAGVGGETRRLVIVGDPDGWQRRLSLWQELRQEGEALVLAEAARELRTLAGVRDLPPYAETDAGRAWTLRDGAVRDRVVIAGLAPHREGPGR</sequence>
<dbReference type="SUPFAM" id="SSF52540">
    <property type="entry name" value="P-loop containing nucleoside triphosphate hydrolases"/>
    <property type="match status" value="2"/>
</dbReference>
<dbReference type="PANTHER" id="PTHR22683:SF1">
    <property type="entry name" value="TYPE VII SECRETION SYSTEM PROTEIN ESSC"/>
    <property type="match status" value="1"/>
</dbReference>
<evidence type="ECO:0000256" key="3">
    <source>
        <dbReference type="PROSITE-ProRule" id="PRU00289"/>
    </source>
</evidence>
<name>A0ABU1SC40_9MICO</name>
<feature type="binding site" evidence="3">
    <location>
        <begin position="377"/>
        <end position="384"/>
    </location>
    <ligand>
        <name>ATP</name>
        <dbReference type="ChEBI" id="CHEBI:30616"/>
    </ligand>
</feature>
<evidence type="ECO:0000256" key="1">
    <source>
        <dbReference type="ARBA" id="ARBA00022741"/>
    </source>
</evidence>
<dbReference type="InterPro" id="IPR050206">
    <property type="entry name" value="FtsK/SpoIIIE/SftA"/>
</dbReference>
<dbReference type="EMBL" id="JAVDUM010000003">
    <property type="protein sequence ID" value="MDR6866467.1"/>
    <property type="molecule type" value="Genomic_DNA"/>
</dbReference>
<keyword evidence="5" id="KW-1133">Transmembrane helix</keyword>
<organism evidence="7 8">
    <name type="scientific">Microbacterium resistens</name>
    <dbReference type="NCBI Taxonomy" id="156977"/>
    <lineage>
        <taxon>Bacteria</taxon>
        <taxon>Bacillati</taxon>
        <taxon>Actinomycetota</taxon>
        <taxon>Actinomycetes</taxon>
        <taxon>Micrococcales</taxon>
        <taxon>Microbacteriaceae</taxon>
        <taxon>Microbacterium</taxon>
    </lineage>
</organism>
<gene>
    <name evidence="7" type="ORF">J2Y69_001059</name>
</gene>
<feature type="compositionally biased region" description="Basic and acidic residues" evidence="4">
    <location>
        <begin position="819"/>
        <end position="828"/>
    </location>
</feature>
<keyword evidence="1 3" id="KW-0547">Nucleotide-binding</keyword>
<keyword evidence="5" id="KW-0472">Membrane</keyword>
<keyword evidence="2 3" id="KW-0067">ATP-binding</keyword>
<proteinExistence type="predicted"/>
<dbReference type="Gene3D" id="3.40.50.300">
    <property type="entry name" value="P-loop containing nucleotide triphosphate hydrolases"/>
    <property type="match status" value="3"/>
</dbReference>
<dbReference type="RefSeq" id="WP_310018287.1">
    <property type="nucleotide sequence ID" value="NZ_JAVDUM010000003.1"/>
</dbReference>
<evidence type="ECO:0000256" key="2">
    <source>
        <dbReference type="ARBA" id="ARBA00022840"/>
    </source>
</evidence>
<reference evidence="7 8" key="1">
    <citation type="submission" date="2023-07" db="EMBL/GenBank/DDBJ databases">
        <title>Sorghum-associated microbial communities from plants grown in Nebraska, USA.</title>
        <authorList>
            <person name="Schachtman D."/>
        </authorList>
    </citation>
    <scope>NUCLEOTIDE SEQUENCE [LARGE SCALE GENOMIC DNA]</scope>
    <source>
        <strain evidence="7 8">2980</strain>
    </source>
</reference>
<protein>
    <submittedName>
        <fullName evidence="7">S-DNA-T family DNA segregation ATPase FtsK/SpoIIIE</fullName>
    </submittedName>
</protein>
<feature type="domain" description="FtsK" evidence="6">
    <location>
        <begin position="358"/>
        <end position="542"/>
    </location>
</feature>
<evidence type="ECO:0000313" key="8">
    <source>
        <dbReference type="Proteomes" id="UP001259347"/>
    </source>
</evidence>
<evidence type="ECO:0000256" key="4">
    <source>
        <dbReference type="SAM" id="MobiDB-lite"/>
    </source>
</evidence>
<accession>A0ABU1SC40</accession>
<feature type="region of interest" description="Disordered" evidence="4">
    <location>
        <begin position="814"/>
        <end position="846"/>
    </location>
</feature>
<feature type="transmembrane region" description="Helical" evidence="5">
    <location>
        <begin position="21"/>
        <end position="37"/>
    </location>
</feature>
<evidence type="ECO:0000256" key="5">
    <source>
        <dbReference type="SAM" id="Phobius"/>
    </source>
</evidence>
<comment type="caution">
    <text evidence="7">The sequence shown here is derived from an EMBL/GenBank/DDBJ whole genome shotgun (WGS) entry which is preliminary data.</text>
</comment>
<dbReference type="InterPro" id="IPR027417">
    <property type="entry name" value="P-loop_NTPase"/>
</dbReference>
<dbReference type="CDD" id="cd01127">
    <property type="entry name" value="TrwB_TraG_TraD_VirD4"/>
    <property type="match status" value="1"/>
</dbReference>